<protein>
    <recommendedName>
        <fullName evidence="3">Carbohydrate kinase PfkB domain-containing protein</fullName>
    </recommendedName>
</protein>
<evidence type="ECO:0000313" key="5">
    <source>
        <dbReference type="Proteomes" id="UP000256388"/>
    </source>
</evidence>
<dbReference type="InterPro" id="IPR029056">
    <property type="entry name" value="Ribokinase-like"/>
</dbReference>
<dbReference type="PANTHER" id="PTHR10584:SF167">
    <property type="entry name" value="PFKB DOMAIN PROTEIN"/>
    <property type="match status" value="1"/>
</dbReference>
<dbReference type="GO" id="GO:0016301">
    <property type="term" value="F:kinase activity"/>
    <property type="evidence" value="ECO:0007669"/>
    <property type="project" value="UniProtKB-KW"/>
</dbReference>
<evidence type="ECO:0000313" key="4">
    <source>
        <dbReference type="EMBL" id="REG07030.1"/>
    </source>
</evidence>
<dbReference type="AlphaFoldDB" id="A0A3E0A7Y1"/>
<dbReference type="SUPFAM" id="SSF53613">
    <property type="entry name" value="Ribokinase-like"/>
    <property type="match status" value="1"/>
</dbReference>
<dbReference type="OrthoDB" id="9813569at2"/>
<dbReference type="PROSITE" id="PS00583">
    <property type="entry name" value="PFKB_KINASES_1"/>
    <property type="match status" value="1"/>
</dbReference>
<dbReference type="Pfam" id="PF00294">
    <property type="entry name" value="PfkB"/>
    <property type="match status" value="1"/>
</dbReference>
<sequence>MFSKEGEPCQVLLDGGYFSDLVFTGLPEFPRLGHEIYSKNFHILPGGAYNTAVALQRLGLKTAWPCRFGVDPFSQYVKDHAIAEGLDPVYFTETDEPSLRITVAFSMDSERAFLSYCDPVPPLPLADWLQDLQPNWLCVSHLAYGQSYLELFSAAHDLGTKVFMDCQAHNYTLADAGIKDALLQVDVFAPNAEEARRLTGQADCEAALETLAELVPLVIIKMGGEGCICRQGDLELRVPGIRVQVVDTTGAGDNFNCGFLCGQVRGFSLADSLRMGNICGGLSTQGYGGTTTSPTYNQLKHFLDSL</sequence>
<comment type="caution">
    <text evidence="4">The sequence shown here is derived from an EMBL/GenBank/DDBJ whole genome shotgun (WGS) entry which is preliminary data.</text>
</comment>
<gene>
    <name evidence="4" type="ORF">DFR64_2232</name>
</gene>
<dbReference type="InterPro" id="IPR011611">
    <property type="entry name" value="PfkB_dom"/>
</dbReference>
<keyword evidence="1" id="KW-0808">Transferase</keyword>
<dbReference type="Gene3D" id="3.40.1190.20">
    <property type="match status" value="1"/>
</dbReference>
<accession>A0A3E0A7Y1</accession>
<proteinExistence type="predicted"/>
<keyword evidence="5" id="KW-1185">Reference proteome</keyword>
<evidence type="ECO:0000256" key="2">
    <source>
        <dbReference type="ARBA" id="ARBA00022777"/>
    </source>
</evidence>
<keyword evidence="2" id="KW-0418">Kinase</keyword>
<evidence type="ECO:0000256" key="1">
    <source>
        <dbReference type="ARBA" id="ARBA00022679"/>
    </source>
</evidence>
<dbReference type="RefSeq" id="WP_116225509.1">
    <property type="nucleotide sequence ID" value="NZ_AP018437.1"/>
</dbReference>
<dbReference type="PANTHER" id="PTHR10584">
    <property type="entry name" value="SUGAR KINASE"/>
    <property type="match status" value="1"/>
</dbReference>
<feature type="domain" description="Carbohydrate kinase PfkB" evidence="3">
    <location>
        <begin position="38"/>
        <end position="295"/>
    </location>
</feature>
<reference evidence="4 5" key="1">
    <citation type="submission" date="2018-08" db="EMBL/GenBank/DDBJ databases">
        <title>Genomic Encyclopedia of Type Strains, Phase IV (KMG-IV): sequencing the most valuable type-strain genomes for metagenomic binning, comparative biology and taxonomic classification.</title>
        <authorList>
            <person name="Goeker M."/>
        </authorList>
    </citation>
    <scope>NUCLEOTIDE SEQUENCE [LARGE SCALE GENOMIC DNA]</scope>
    <source>
        <strain evidence="4 5">DSM 23923</strain>
    </source>
</reference>
<evidence type="ECO:0000259" key="3">
    <source>
        <dbReference type="Pfam" id="PF00294"/>
    </source>
</evidence>
<name>A0A3E0A7Y1_9CHLR</name>
<dbReference type="InterPro" id="IPR002173">
    <property type="entry name" value="Carboh/pur_kinase_PfkB_CS"/>
</dbReference>
<dbReference type="EMBL" id="QUMS01000003">
    <property type="protein sequence ID" value="REG07030.1"/>
    <property type="molecule type" value="Genomic_DNA"/>
</dbReference>
<organism evidence="4 5">
    <name type="scientific">Pelolinea submarina</name>
    <dbReference type="NCBI Taxonomy" id="913107"/>
    <lineage>
        <taxon>Bacteria</taxon>
        <taxon>Bacillati</taxon>
        <taxon>Chloroflexota</taxon>
        <taxon>Anaerolineae</taxon>
        <taxon>Anaerolineales</taxon>
        <taxon>Anaerolineaceae</taxon>
        <taxon>Pelolinea</taxon>
    </lineage>
</organism>
<dbReference type="Proteomes" id="UP000256388">
    <property type="component" value="Unassembled WGS sequence"/>
</dbReference>